<feature type="region of interest" description="Disordered" evidence="2">
    <location>
        <begin position="175"/>
        <end position="254"/>
    </location>
</feature>
<keyword evidence="1" id="KW-0863">Zinc-finger</keyword>
<keyword evidence="1" id="KW-0862">Zinc</keyword>
<evidence type="ECO:0000313" key="4">
    <source>
        <dbReference type="EMBL" id="KAL3522793.1"/>
    </source>
</evidence>
<reference evidence="4 5" key="1">
    <citation type="submission" date="2024-11" db="EMBL/GenBank/DDBJ databases">
        <title>A near-complete genome assembly of Cinchona calisaya.</title>
        <authorList>
            <person name="Lian D.C."/>
            <person name="Zhao X.W."/>
            <person name="Wei L."/>
        </authorList>
    </citation>
    <scope>NUCLEOTIDE SEQUENCE [LARGE SCALE GENOMIC DNA]</scope>
    <source>
        <tissue evidence="4">Nenye</tissue>
    </source>
</reference>
<dbReference type="AlphaFoldDB" id="A0ABD2ZU24"/>
<feature type="region of interest" description="Disordered" evidence="2">
    <location>
        <begin position="128"/>
        <end position="151"/>
    </location>
</feature>
<evidence type="ECO:0000256" key="1">
    <source>
        <dbReference type="PROSITE-ProRule" id="PRU00047"/>
    </source>
</evidence>
<dbReference type="EMBL" id="JBJUIK010000007">
    <property type="protein sequence ID" value="KAL3522793.1"/>
    <property type="molecule type" value="Genomic_DNA"/>
</dbReference>
<evidence type="ECO:0000313" key="5">
    <source>
        <dbReference type="Proteomes" id="UP001630127"/>
    </source>
</evidence>
<comment type="caution">
    <text evidence="4">The sequence shown here is derived from an EMBL/GenBank/DDBJ whole genome shotgun (WGS) entry which is preliminary data.</text>
</comment>
<dbReference type="Pfam" id="PF14392">
    <property type="entry name" value="zf-CCHC_4"/>
    <property type="match status" value="1"/>
</dbReference>
<keyword evidence="1" id="KW-0479">Metal-binding</keyword>
<dbReference type="PROSITE" id="PS50158">
    <property type="entry name" value="ZF_CCHC"/>
    <property type="match status" value="1"/>
</dbReference>
<sequence>MAEELAEYLKKFTLSGDELAGTDLDGTEIQTVMETCQRSLIGKIVGEKQANFVGVQVGFKIGKVFKGVKEVVLSDVGGNLKWVNFRYEKLLDFCYKCGLIGHSEKSCWSDSSAIPADKTLQFGSWLKAQTGKPHPTEKRTPANKESPIADNQLIRGSLAKDNTLHQVEVLEGKNAGTRTPIGSNIEEQISSPNCSKNEAGTDLNSKSEQQKQDQLEGTTIATPTDEGKGPSALAVSQERVMEGEISKDKPTRVQ</sequence>
<dbReference type="InterPro" id="IPR025836">
    <property type="entry name" value="Zn_knuckle_CX2CX4HX4C"/>
</dbReference>
<evidence type="ECO:0000256" key="2">
    <source>
        <dbReference type="SAM" id="MobiDB-lite"/>
    </source>
</evidence>
<accession>A0ABD2ZU24</accession>
<proteinExistence type="predicted"/>
<feature type="compositionally biased region" description="Basic and acidic residues" evidence="2">
    <location>
        <begin position="239"/>
        <end position="254"/>
    </location>
</feature>
<keyword evidence="5" id="KW-1185">Reference proteome</keyword>
<evidence type="ECO:0000259" key="3">
    <source>
        <dbReference type="PROSITE" id="PS50158"/>
    </source>
</evidence>
<feature type="compositionally biased region" description="Polar residues" evidence="2">
    <location>
        <begin position="176"/>
        <end position="207"/>
    </location>
</feature>
<feature type="domain" description="CCHC-type" evidence="3">
    <location>
        <begin position="94"/>
        <end position="107"/>
    </location>
</feature>
<dbReference type="InterPro" id="IPR001878">
    <property type="entry name" value="Znf_CCHC"/>
</dbReference>
<name>A0ABD2ZU24_9GENT</name>
<organism evidence="4 5">
    <name type="scientific">Cinchona calisaya</name>
    <dbReference type="NCBI Taxonomy" id="153742"/>
    <lineage>
        <taxon>Eukaryota</taxon>
        <taxon>Viridiplantae</taxon>
        <taxon>Streptophyta</taxon>
        <taxon>Embryophyta</taxon>
        <taxon>Tracheophyta</taxon>
        <taxon>Spermatophyta</taxon>
        <taxon>Magnoliopsida</taxon>
        <taxon>eudicotyledons</taxon>
        <taxon>Gunneridae</taxon>
        <taxon>Pentapetalae</taxon>
        <taxon>asterids</taxon>
        <taxon>lamiids</taxon>
        <taxon>Gentianales</taxon>
        <taxon>Rubiaceae</taxon>
        <taxon>Cinchonoideae</taxon>
        <taxon>Cinchoneae</taxon>
        <taxon>Cinchona</taxon>
    </lineage>
</organism>
<gene>
    <name evidence="4" type="ORF">ACH5RR_015627</name>
</gene>
<protein>
    <recommendedName>
        <fullName evidence="3">CCHC-type domain-containing protein</fullName>
    </recommendedName>
</protein>
<dbReference type="Proteomes" id="UP001630127">
    <property type="component" value="Unassembled WGS sequence"/>
</dbReference>
<dbReference type="GO" id="GO:0008270">
    <property type="term" value="F:zinc ion binding"/>
    <property type="evidence" value="ECO:0007669"/>
    <property type="project" value="UniProtKB-KW"/>
</dbReference>